<gene>
    <name evidence="2" type="ORF">WMY93_009959</name>
</gene>
<evidence type="ECO:0000313" key="2">
    <source>
        <dbReference type="EMBL" id="KAK7918675.1"/>
    </source>
</evidence>
<dbReference type="Proteomes" id="UP001460270">
    <property type="component" value="Unassembled WGS sequence"/>
</dbReference>
<protein>
    <submittedName>
        <fullName evidence="2">Uncharacterized protein</fullName>
    </submittedName>
</protein>
<comment type="caution">
    <text evidence="2">The sequence shown here is derived from an EMBL/GenBank/DDBJ whole genome shotgun (WGS) entry which is preliminary data.</text>
</comment>
<evidence type="ECO:0000256" key="1">
    <source>
        <dbReference type="SAM" id="MobiDB-lite"/>
    </source>
</evidence>
<evidence type="ECO:0000313" key="3">
    <source>
        <dbReference type="Proteomes" id="UP001460270"/>
    </source>
</evidence>
<name>A0AAW0P635_9GOBI</name>
<keyword evidence="3" id="KW-1185">Reference proteome</keyword>
<dbReference type="AlphaFoldDB" id="A0AAW0P635"/>
<proteinExistence type="predicted"/>
<dbReference type="EMBL" id="JBBPFD010000007">
    <property type="protein sequence ID" value="KAK7918675.1"/>
    <property type="molecule type" value="Genomic_DNA"/>
</dbReference>
<accession>A0AAW0P635</accession>
<reference evidence="3" key="1">
    <citation type="submission" date="2024-04" db="EMBL/GenBank/DDBJ databases">
        <title>Salinicola lusitanus LLJ914,a marine bacterium isolated from the Okinawa Trough.</title>
        <authorList>
            <person name="Li J."/>
        </authorList>
    </citation>
    <scope>NUCLEOTIDE SEQUENCE [LARGE SCALE GENOMIC DNA]</scope>
</reference>
<feature type="region of interest" description="Disordered" evidence="1">
    <location>
        <begin position="85"/>
        <end position="105"/>
    </location>
</feature>
<sequence>MSSLPPLGLDITREVERPAPLQELGSRARADLGAAGARRPGRPEAEVIASFSLSLFFFSLLVRILELQERGDLDVLKQKWWPRSLSHSSSSPLPPQDPGAAGAWRPGRPEAEVVASFSLSLFFFFSLFLVRILELQERGDLDVLKQKWWPRSGRCDLSLSGTHPVGRSLKLHSFTGVFCILAGRPAARLHCRRPGGLVEELQLQRPRPQRGD</sequence>
<organism evidence="2 3">
    <name type="scientific">Mugilogobius chulae</name>
    <name type="common">yellowstripe goby</name>
    <dbReference type="NCBI Taxonomy" id="88201"/>
    <lineage>
        <taxon>Eukaryota</taxon>
        <taxon>Metazoa</taxon>
        <taxon>Chordata</taxon>
        <taxon>Craniata</taxon>
        <taxon>Vertebrata</taxon>
        <taxon>Euteleostomi</taxon>
        <taxon>Actinopterygii</taxon>
        <taxon>Neopterygii</taxon>
        <taxon>Teleostei</taxon>
        <taxon>Neoteleostei</taxon>
        <taxon>Acanthomorphata</taxon>
        <taxon>Gobiaria</taxon>
        <taxon>Gobiiformes</taxon>
        <taxon>Gobioidei</taxon>
        <taxon>Gobiidae</taxon>
        <taxon>Gobionellinae</taxon>
        <taxon>Mugilogobius</taxon>
    </lineage>
</organism>